<gene>
    <name evidence="4" type="ORF">AB675_6926</name>
</gene>
<keyword evidence="5" id="KW-1185">Reference proteome</keyword>
<proteinExistence type="predicted"/>
<keyword evidence="2" id="KW-0732">Signal</keyword>
<comment type="caution">
    <text evidence="4">The sequence shown here is derived from an EMBL/GenBank/DDBJ whole genome shotgun (WGS) entry which is preliminary data.</text>
</comment>
<evidence type="ECO:0000313" key="4">
    <source>
        <dbReference type="EMBL" id="KPI43277.1"/>
    </source>
</evidence>
<dbReference type="VEuPathDB" id="FungiDB:AB675_6926"/>
<dbReference type="STRING" id="1664694.A0A0N1H8G4"/>
<evidence type="ECO:0000256" key="1">
    <source>
        <dbReference type="SAM" id="MobiDB-lite"/>
    </source>
</evidence>
<dbReference type="Proteomes" id="UP000038010">
    <property type="component" value="Unassembled WGS sequence"/>
</dbReference>
<evidence type="ECO:0000259" key="3">
    <source>
        <dbReference type="PROSITE" id="PS51212"/>
    </source>
</evidence>
<feature type="chain" id="PRO_5005873151" description="WSC domain-containing protein" evidence="2">
    <location>
        <begin position="18"/>
        <end position="495"/>
    </location>
</feature>
<dbReference type="RefSeq" id="XP_018003240.1">
    <property type="nucleotide sequence ID" value="XM_018147253.1"/>
</dbReference>
<reference evidence="4 5" key="1">
    <citation type="submission" date="2015-06" db="EMBL/GenBank/DDBJ databases">
        <title>Draft genome of the ant-associated black yeast Phialophora attae CBS 131958.</title>
        <authorList>
            <person name="Moreno L.F."/>
            <person name="Stielow B.J."/>
            <person name="de Hoog S."/>
            <person name="Vicente V.A."/>
            <person name="Weiss V.A."/>
            <person name="de Vries M."/>
            <person name="Cruz L.M."/>
            <person name="Souza E.M."/>
        </authorList>
    </citation>
    <scope>NUCLEOTIDE SEQUENCE [LARGE SCALE GENOMIC DNA]</scope>
    <source>
        <strain evidence="4 5">CBS 131958</strain>
    </source>
</reference>
<dbReference type="PROSITE" id="PS51212">
    <property type="entry name" value="WSC"/>
    <property type="match status" value="1"/>
</dbReference>
<sequence length="495" mass="53379">MRDLLPLALLLAAPTHAFWRLPCPAPLTIERLDPIVSPGKVSAHAHTILGGNGLASNMTYNTTQASTCSSCTVIGDNSNYWVPALYFQHKNGSFESVKQNGGALVYYLQRAPKGVSMKAFPPNFRMVAGDPFRRSDQNDTEQSAISYACIDYNAPGTPETHAFPTRNCPNGLRQQVFFPSCWDGVNEDSPDHTSHVAYPVGGYNGGKCPDTHPVNLISVFIEILWQTDKFKDFWNPDDKNHPQPFVFAHGDPTGYGGHGDFLNGWDIPLLQRAIDTCTSNSGNVEDCKEFKLRPDKQAEGCVLENNHVDEVVTGVLPRLPGCNDVTPGPDRAPLPSGPPTCGATTTLSNKTGTAASQPSIDGWKYVGCGTDSTSARAMTAARSASDDMTNAKCASFCSDGAANKQGKGFKYFGTQYARECYCADEVRKEAMPIEGVPGTCKMACSGDGSQMCGGYGVLSIWQRAGGDDGVTKGKSRKRFEEHVARHAVKARKIAS</sequence>
<dbReference type="PANTHER" id="PTHR43662:SF3">
    <property type="entry name" value="DOMAIN PROTEIN, PUTATIVE (AFU_ORTHOLOGUE AFUA_6G11970)-RELATED"/>
    <property type="match status" value="1"/>
</dbReference>
<dbReference type="InterPro" id="IPR002889">
    <property type="entry name" value="WSC_carb-bd"/>
</dbReference>
<feature type="compositionally biased region" description="Polar residues" evidence="1">
    <location>
        <begin position="342"/>
        <end position="355"/>
    </location>
</feature>
<evidence type="ECO:0000313" key="5">
    <source>
        <dbReference type="Proteomes" id="UP000038010"/>
    </source>
</evidence>
<dbReference type="EMBL" id="LFJN01000005">
    <property type="protein sequence ID" value="KPI43277.1"/>
    <property type="molecule type" value="Genomic_DNA"/>
</dbReference>
<dbReference type="PANTHER" id="PTHR43662">
    <property type="match status" value="1"/>
</dbReference>
<dbReference type="Pfam" id="PF09362">
    <property type="entry name" value="DUF1996"/>
    <property type="match status" value="1"/>
</dbReference>
<dbReference type="SMART" id="SM00321">
    <property type="entry name" value="WSC"/>
    <property type="match status" value="1"/>
</dbReference>
<protein>
    <recommendedName>
        <fullName evidence="3">WSC domain-containing protein</fullName>
    </recommendedName>
</protein>
<feature type="domain" description="WSC" evidence="3">
    <location>
        <begin position="362"/>
        <end position="464"/>
    </location>
</feature>
<dbReference type="GeneID" id="28739132"/>
<feature type="signal peptide" evidence="2">
    <location>
        <begin position="1"/>
        <end position="17"/>
    </location>
</feature>
<dbReference type="InterPro" id="IPR018535">
    <property type="entry name" value="DUF1996"/>
</dbReference>
<dbReference type="Pfam" id="PF01822">
    <property type="entry name" value="WSC"/>
    <property type="match status" value="1"/>
</dbReference>
<accession>A0A0N1H8G4</accession>
<name>A0A0N1H8G4_9EURO</name>
<dbReference type="OrthoDB" id="74764at2759"/>
<organism evidence="4 5">
    <name type="scientific">Cyphellophora attinorum</name>
    <dbReference type="NCBI Taxonomy" id="1664694"/>
    <lineage>
        <taxon>Eukaryota</taxon>
        <taxon>Fungi</taxon>
        <taxon>Dikarya</taxon>
        <taxon>Ascomycota</taxon>
        <taxon>Pezizomycotina</taxon>
        <taxon>Eurotiomycetes</taxon>
        <taxon>Chaetothyriomycetidae</taxon>
        <taxon>Chaetothyriales</taxon>
        <taxon>Cyphellophoraceae</taxon>
        <taxon>Cyphellophora</taxon>
    </lineage>
</organism>
<evidence type="ECO:0000256" key="2">
    <source>
        <dbReference type="SAM" id="SignalP"/>
    </source>
</evidence>
<dbReference type="AlphaFoldDB" id="A0A0N1H8G4"/>
<feature type="region of interest" description="Disordered" evidence="1">
    <location>
        <begin position="326"/>
        <end position="355"/>
    </location>
</feature>